<dbReference type="Proteomes" id="UP000018144">
    <property type="component" value="Unassembled WGS sequence"/>
</dbReference>
<name>U4KYG7_PYROM</name>
<feature type="region of interest" description="Disordered" evidence="1">
    <location>
        <begin position="25"/>
        <end position="45"/>
    </location>
</feature>
<sequence>MMCLDKLTKRVGYLVELAPGRGRLESVSERKKRTKERRCRDADDMTRVRSKGVGRVQRKERLEAA</sequence>
<organism evidence="2 3">
    <name type="scientific">Pyronema omphalodes (strain CBS 100304)</name>
    <name type="common">Pyronema confluens</name>
    <dbReference type="NCBI Taxonomy" id="1076935"/>
    <lineage>
        <taxon>Eukaryota</taxon>
        <taxon>Fungi</taxon>
        <taxon>Dikarya</taxon>
        <taxon>Ascomycota</taxon>
        <taxon>Pezizomycotina</taxon>
        <taxon>Pezizomycetes</taxon>
        <taxon>Pezizales</taxon>
        <taxon>Pyronemataceae</taxon>
        <taxon>Pyronema</taxon>
    </lineage>
</organism>
<dbReference type="EMBL" id="HF935213">
    <property type="protein sequence ID" value="CCX04654.1"/>
    <property type="molecule type" value="Genomic_DNA"/>
</dbReference>
<evidence type="ECO:0000256" key="1">
    <source>
        <dbReference type="SAM" id="MobiDB-lite"/>
    </source>
</evidence>
<dbReference type="AlphaFoldDB" id="U4KYG7"/>
<protein>
    <submittedName>
        <fullName evidence="2">Uncharacterized protein</fullName>
    </submittedName>
</protein>
<reference evidence="2 3" key="1">
    <citation type="journal article" date="2013" name="PLoS Genet.">
        <title>The genome and development-dependent transcriptomes of Pyronema confluens: a window into fungal evolution.</title>
        <authorList>
            <person name="Traeger S."/>
            <person name="Altegoer F."/>
            <person name="Freitag M."/>
            <person name="Gabaldon T."/>
            <person name="Kempken F."/>
            <person name="Kumar A."/>
            <person name="Marcet-Houben M."/>
            <person name="Poggeler S."/>
            <person name="Stajich J.E."/>
            <person name="Nowrousian M."/>
        </authorList>
    </citation>
    <scope>NUCLEOTIDE SEQUENCE [LARGE SCALE GENOMIC DNA]</scope>
    <source>
        <strain evidence="3">CBS 100304</strain>
        <tissue evidence="2">Vegetative mycelium</tissue>
    </source>
</reference>
<accession>U4KYG7</accession>
<evidence type="ECO:0000313" key="2">
    <source>
        <dbReference type="EMBL" id="CCX04654.1"/>
    </source>
</evidence>
<proteinExistence type="predicted"/>
<gene>
    <name evidence="2" type="ORF">PCON_03256</name>
</gene>
<evidence type="ECO:0000313" key="3">
    <source>
        <dbReference type="Proteomes" id="UP000018144"/>
    </source>
</evidence>
<keyword evidence="3" id="KW-1185">Reference proteome</keyword>